<sequence>MRTHAHSDKIIGLSVESIAFCFINNADRAQQPAIFLATVSTLTVIIIPPVMVGLWS</sequence>
<evidence type="ECO:0000313" key="3">
    <source>
        <dbReference type="Proteomes" id="UP000255169"/>
    </source>
</evidence>
<organism evidence="2 3">
    <name type="scientific">Yersinia ruckeri</name>
    <dbReference type="NCBI Taxonomy" id="29486"/>
    <lineage>
        <taxon>Bacteria</taxon>
        <taxon>Pseudomonadati</taxon>
        <taxon>Pseudomonadota</taxon>
        <taxon>Gammaproteobacteria</taxon>
        <taxon>Enterobacterales</taxon>
        <taxon>Yersiniaceae</taxon>
        <taxon>Yersinia</taxon>
    </lineage>
</organism>
<dbReference type="EMBL" id="UHJG01000001">
    <property type="protein sequence ID" value="SUP99288.1"/>
    <property type="molecule type" value="Genomic_DNA"/>
</dbReference>
<dbReference type="Proteomes" id="UP000255169">
    <property type="component" value="Unassembled WGS sequence"/>
</dbReference>
<accession>A0A380QL69</accession>
<gene>
    <name evidence="2" type="ORF">NCTC10476_00516</name>
</gene>
<keyword evidence="3" id="KW-1185">Reference proteome</keyword>
<proteinExistence type="predicted"/>
<evidence type="ECO:0000256" key="1">
    <source>
        <dbReference type="SAM" id="Phobius"/>
    </source>
</evidence>
<name>A0A380QL69_YERRU</name>
<dbReference type="AlphaFoldDB" id="A0A380QL69"/>
<evidence type="ECO:0000313" key="2">
    <source>
        <dbReference type="EMBL" id="SUP99288.1"/>
    </source>
</evidence>
<keyword evidence="1" id="KW-0812">Transmembrane</keyword>
<keyword evidence="1" id="KW-0472">Membrane</keyword>
<protein>
    <submittedName>
        <fullName evidence="2">Uncharacterized protein</fullName>
    </submittedName>
</protein>
<reference evidence="2 3" key="1">
    <citation type="submission" date="2018-06" db="EMBL/GenBank/DDBJ databases">
        <authorList>
            <consortium name="Pathogen Informatics"/>
            <person name="Doyle S."/>
        </authorList>
    </citation>
    <scope>NUCLEOTIDE SEQUENCE [LARGE SCALE GENOMIC DNA]</scope>
    <source>
        <strain evidence="2 3">NCTC10476</strain>
    </source>
</reference>
<feature type="transmembrane region" description="Helical" evidence="1">
    <location>
        <begin position="33"/>
        <end position="55"/>
    </location>
</feature>
<keyword evidence="1" id="KW-1133">Transmembrane helix</keyword>